<gene>
    <name evidence="2" type="ORF">ACFP3V_00805</name>
</gene>
<evidence type="ECO:0000313" key="3">
    <source>
        <dbReference type="Proteomes" id="UP001596174"/>
    </source>
</evidence>
<keyword evidence="1" id="KW-0812">Transmembrane</keyword>
<feature type="non-terminal residue" evidence="2">
    <location>
        <position position="464"/>
    </location>
</feature>
<protein>
    <recommendedName>
        <fullName evidence="4">ABC transporter permease</fullName>
    </recommendedName>
</protein>
<feature type="transmembrane region" description="Helical" evidence="1">
    <location>
        <begin position="390"/>
        <end position="417"/>
    </location>
</feature>
<evidence type="ECO:0000256" key="1">
    <source>
        <dbReference type="SAM" id="Phobius"/>
    </source>
</evidence>
<keyword evidence="1" id="KW-0472">Membrane</keyword>
<comment type="caution">
    <text evidence="2">The sequence shown here is derived from an EMBL/GenBank/DDBJ whole genome shotgun (WGS) entry which is preliminary data.</text>
</comment>
<sequence>MSRRTRVPWVRTRVAHLPGIAAAVTLLTLLTAFLAAALPLQLDRYQDRALGSQLRHAGLDSRSIRIASAGHSGLASSQLWQLASDQALGQAQAQLRAEVQAPLSVDRAAEVAGIRTTAVGGTVPLSGMPLTGSGAATLGEQPARIDLVWQPDPHRELRFVQGRMPADPQRTSGPDGRFSGITGPVEFAVSTGAAAKLRLRVGAVYQLGDSFRARLSGIYRVADPQADWWLTSTHLTDAAVESFARPKADPISYWYTDAITSAGTASVMNLVAAGNAEVYWYFPLRTDALKAHQVDAAEAELVSFTDGDKATEVASLTIPPGDLTASSGLGRLLQDWSAQRDALAPLVAVGASGTAGVGAVVLLMGLGIAADRRREELQLLRGRGASLRTLGLRLLAESALYAGAGALLGAGAAVLLLPTSRHLTALAAALALWLLTALAYPVRLLAGHRRVRPRGRGEELVRAR</sequence>
<evidence type="ECO:0000313" key="2">
    <source>
        <dbReference type="EMBL" id="MFC5905765.1"/>
    </source>
</evidence>
<feature type="transmembrane region" description="Helical" evidence="1">
    <location>
        <begin position="342"/>
        <end position="369"/>
    </location>
</feature>
<keyword evidence="3" id="KW-1185">Reference proteome</keyword>
<evidence type="ECO:0008006" key="4">
    <source>
        <dbReference type="Google" id="ProtNLM"/>
    </source>
</evidence>
<feature type="transmembrane region" description="Helical" evidence="1">
    <location>
        <begin position="423"/>
        <end position="446"/>
    </location>
</feature>
<keyword evidence="1" id="KW-1133">Transmembrane helix</keyword>
<dbReference type="EMBL" id="JBHSQJ010000003">
    <property type="protein sequence ID" value="MFC5905765.1"/>
    <property type="molecule type" value="Genomic_DNA"/>
</dbReference>
<name>A0ABW1FTI4_9ACTN</name>
<accession>A0ABW1FTI4</accession>
<organism evidence="2 3">
    <name type="scientific">Streptacidiphilus monticola</name>
    <dbReference type="NCBI Taxonomy" id="2161674"/>
    <lineage>
        <taxon>Bacteria</taxon>
        <taxon>Bacillati</taxon>
        <taxon>Actinomycetota</taxon>
        <taxon>Actinomycetes</taxon>
        <taxon>Kitasatosporales</taxon>
        <taxon>Streptomycetaceae</taxon>
        <taxon>Streptacidiphilus</taxon>
    </lineage>
</organism>
<proteinExistence type="predicted"/>
<reference evidence="3" key="1">
    <citation type="journal article" date="2019" name="Int. J. Syst. Evol. Microbiol.">
        <title>The Global Catalogue of Microorganisms (GCM) 10K type strain sequencing project: providing services to taxonomists for standard genome sequencing and annotation.</title>
        <authorList>
            <consortium name="The Broad Institute Genomics Platform"/>
            <consortium name="The Broad Institute Genome Sequencing Center for Infectious Disease"/>
            <person name="Wu L."/>
            <person name="Ma J."/>
        </authorList>
    </citation>
    <scope>NUCLEOTIDE SEQUENCE [LARGE SCALE GENOMIC DNA]</scope>
    <source>
        <strain evidence="3">JCM 4816</strain>
    </source>
</reference>
<dbReference type="Proteomes" id="UP001596174">
    <property type="component" value="Unassembled WGS sequence"/>
</dbReference>